<keyword evidence="9" id="KW-1185">Reference proteome</keyword>
<evidence type="ECO:0000313" key="8">
    <source>
        <dbReference type="EMBL" id="PKR59765.1"/>
    </source>
</evidence>
<evidence type="ECO:0000256" key="4">
    <source>
        <dbReference type="ARBA" id="ARBA00022801"/>
    </source>
</evidence>
<keyword evidence="2 5" id="KW-0690">Ribosome biogenesis</keyword>
<evidence type="ECO:0000259" key="7">
    <source>
        <dbReference type="SMART" id="SM00732"/>
    </source>
</evidence>
<name>A0A2N3LAB9_9PROT</name>
<dbReference type="RefSeq" id="WP_101300913.1">
    <property type="nucleotide sequence ID" value="NZ_NXGX01000002.1"/>
</dbReference>
<evidence type="ECO:0000256" key="5">
    <source>
        <dbReference type="HAMAP-Rule" id="MF_00651"/>
    </source>
</evidence>
<accession>A0A2N3LAB9</accession>
<feature type="domain" description="YqgF/RNase H-like" evidence="7">
    <location>
        <begin position="17"/>
        <end position="117"/>
    </location>
</feature>
<dbReference type="SMART" id="SM00732">
    <property type="entry name" value="YqgFc"/>
    <property type="match status" value="1"/>
</dbReference>
<dbReference type="PANTHER" id="PTHR33317:SF4">
    <property type="entry name" value="POLYNUCLEOTIDYL TRANSFERASE, RIBONUCLEASE H-LIKE SUPERFAMILY PROTEIN"/>
    <property type="match status" value="1"/>
</dbReference>
<sequence length="178" mass="19778">MICNDTQELLRCLTPAARVLGLDLGTKTIGVALSDVGLQIASPYELISRKKFTRDVAQLSSIVTKQNVGGIVIGFPRELDGTIGKACHRVYAFIDEMEKYIDLPVLMWDERLSTNAVERILIQEVDMTRKRRAEVVDKTAAAYILQGALDNLNRHTDPGENAVPDEEEDDFDDEGNEA</sequence>
<dbReference type="InterPro" id="IPR012337">
    <property type="entry name" value="RNaseH-like_sf"/>
</dbReference>
<dbReference type="HAMAP" id="MF_00651">
    <property type="entry name" value="Nuclease_YqgF"/>
    <property type="match status" value="1"/>
</dbReference>
<feature type="region of interest" description="Disordered" evidence="6">
    <location>
        <begin position="152"/>
        <end position="178"/>
    </location>
</feature>
<dbReference type="GO" id="GO:0004518">
    <property type="term" value="F:nuclease activity"/>
    <property type="evidence" value="ECO:0007669"/>
    <property type="project" value="UniProtKB-KW"/>
</dbReference>
<feature type="compositionally biased region" description="Acidic residues" evidence="6">
    <location>
        <begin position="163"/>
        <end position="178"/>
    </location>
</feature>
<evidence type="ECO:0000256" key="2">
    <source>
        <dbReference type="ARBA" id="ARBA00022517"/>
    </source>
</evidence>
<dbReference type="Proteomes" id="UP000233332">
    <property type="component" value="Unassembled WGS sequence"/>
</dbReference>
<dbReference type="EC" id="3.1.-.-" evidence="5"/>
<evidence type="ECO:0000256" key="6">
    <source>
        <dbReference type="SAM" id="MobiDB-lite"/>
    </source>
</evidence>
<dbReference type="SUPFAM" id="SSF53098">
    <property type="entry name" value="Ribonuclease H-like"/>
    <property type="match status" value="1"/>
</dbReference>
<gene>
    <name evidence="8" type="ORF">COO92_04375</name>
</gene>
<dbReference type="CDD" id="cd16964">
    <property type="entry name" value="YqgF"/>
    <property type="match status" value="1"/>
</dbReference>
<dbReference type="EMBL" id="NXGX01000002">
    <property type="protein sequence ID" value="PKR59765.1"/>
    <property type="molecule type" value="Genomic_DNA"/>
</dbReference>
<dbReference type="GO" id="GO:0000967">
    <property type="term" value="P:rRNA 5'-end processing"/>
    <property type="evidence" value="ECO:0007669"/>
    <property type="project" value="UniProtKB-UniRule"/>
</dbReference>
<keyword evidence="4 5" id="KW-0378">Hydrolase</keyword>
<dbReference type="InterPro" id="IPR005227">
    <property type="entry name" value="YqgF"/>
</dbReference>
<evidence type="ECO:0000313" key="9">
    <source>
        <dbReference type="Proteomes" id="UP000233332"/>
    </source>
</evidence>
<keyword evidence="3 5" id="KW-0540">Nuclease</keyword>
<dbReference type="Gene3D" id="3.30.420.140">
    <property type="entry name" value="YqgF/RNase H-like domain"/>
    <property type="match status" value="1"/>
</dbReference>
<organism evidence="8 9">
    <name type="scientific">Thalassospira lohafexi</name>
    <dbReference type="NCBI Taxonomy" id="744227"/>
    <lineage>
        <taxon>Bacteria</taxon>
        <taxon>Pseudomonadati</taxon>
        <taxon>Pseudomonadota</taxon>
        <taxon>Alphaproteobacteria</taxon>
        <taxon>Rhodospirillales</taxon>
        <taxon>Thalassospiraceae</taxon>
        <taxon>Thalassospira</taxon>
    </lineage>
</organism>
<dbReference type="InterPro" id="IPR037027">
    <property type="entry name" value="YqgF/RNaseH-like_dom_sf"/>
</dbReference>
<evidence type="ECO:0000256" key="1">
    <source>
        <dbReference type="ARBA" id="ARBA00022490"/>
    </source>
</evidence>
<proteinExistence type="inferred from homology"/>
<dbReference type="GO" id="GO:0005737">
    <property type="term" value="C:cytoplasm"/>
    <property type="evidence" value="ECO:0007669"/>
    <property type="project" value="UniProtKB-SubCell"/>
</dbReference>
<evidence type="ECO:0000256" key="3">
    <source>
        <dbReference type="ARBA" id="ARBA00022722"/>
    </source>
</evidence>
<dbReference type="InterPro" id="IPR006641">
    <property type="entry name" value="YqgF/RNaseH-like_dom"/>
</dbReference>
<protein>
    <recommendedName>
        <fullName evidence="5">Putative pre-16S rRNA nuclease</fullName>
        <ecNumber evidence="5">3.1.-.-</ecNumber>
    </recommendedName>
</protein>
<keyword evidence="1 5" id="KW-0963">Cytoplasm</keyword>
<dbReference type="AlphaFoldDB" id="A0A2N3LAB9"/>
<dbReference type="GO" id="GO:0016788">
    <property type="term" value="F:hydrolase activity, acting on ester bonds"/>
    <property type="evidence" value="ECO:0007669"/>
    <property type="project" value="UniProtKB-UniRule"/>
</dbReference>
<comment type="subcellular location">
    <subcellularLocation>
        <location evidence="5">Cytoplasm</location>
    </subcellularLocation>
</comment>
<comment type="caution">
    <text evidence="8">The sequence shown here is derived from an EMBL/GenBank/DDBJ whole genome shotgun (WGS) entry which is preliminary data.</text>
</comment>
<comment type="similarity">
    <text evidence="5">Belongs to the YqgF HJR family.</text>
</comment>
<dbReference type="Pfam" id="PF03652">
    <property type="entry name" value="RuvX"/>
    <property type="match status" value="1"/>
</dbReference>
<comment type="function">
    <text evidence="5">Could be a nuclease involved in processing of the 5'-end of pre-16S rRNA.</text>
</comment>
<reference evidence="8 9" key="1">
    <citation type="submission" date="2017-09" db="EMBL/GenBank/DDBJ databases">
        <title>Biodiversity and function of Thalassospira species in the particle-attached aromatic-hydrocarbon-degrading consortia from the surface seawater of the China South Sea.</title>
        <authorList>
            <person name="Dong C."/>
            <person name="Lai Q."/>
            <person name="Shao Z."/>
        </authorList>
    </citation>
    <scope>NUCLEOTIDE SEQUENCE [LARGE SCALE GENOMIC DNA]</scope>
    <source>
        <strain evidence="8 9">139Z-12</strain>
    </source>
</reference>
<dbReference type="NCBIfam" id="TIGR00250">
    <property type="entry name" value="RNAse_H_YqgF"/>
    <property type="match status" value="1"/>
</dbReference>
<dbReference type="PANTHER" id="PTHR33317">
    <property type="entry name" value="POLYNUCLEOTIDYL TRANSFERASE, RIBONUCLEASE H-LIKE SUPERFAMILY PROTEIN"/>
    <property type="match status" value="1"/>
</dbReference>